<evidence type="ECO:0000256" key="5">
    <source>
        <dbReference type="SAM" id="MobiDB-lite"/>
    </source>
</evidence>
<keyword evidence="9" id="KW-1185">Reference proteome</keyword>
<protein>
    <submittedName>
        <fullName evidence="8">MFS transporter</fullName>
    </submittedName>
</protein>
<feature type="transmembrane region" description="Helical" evidence="6">
    <location>
        <begin position="204"/>
        <end position="222"/>
    </location>
</feature>
<keyword evidence="4 6" id="KW-0472">Membrane</keyword>
<dbReference type="AlphaFoldDB" id="A0A2J6RK12"/>
<dbReference type="Pfam" id="PF07690">
    <property type="entry name" value="MFS_1"/>
    <property type="match status" value="1"/>
</dbReference>
<sequence length="557" mass="59481">METKLTATEFEDASHEKAGGSEAIEEGSNTAANPEPGYPTGIRFALLTISLMLAVFMVALDTNIISTAIPSITTEFHSISDIGWYNSAYLLPAMSLQPTFGKLYTYLPLRNVIIFALLCFEAGSLICALAPSSSIFILGRVVAGAGAAAIFSGGMILISLAVPIRRIAVYISVLSSMYGVAGMTGPPLGGVFTSSHRLTWRFCFYINLPFGALSILMMMFSFREPKREKLNLTFKEKIVRMDLGGTILFISSIVCLFLGLEWGGTEVPWSDSKAWGLLLGFGLLMIAFIALQLHMGENATIPLRIFLNRGVVLAQMIAVLMALGTNTHTFYLPFYFQSAKGLTASQSGIRLLPYLLSVTAMELVTGTGVNKFGVYAPFMIFGTGIYIIASSLLCTLQVSTSTARLIGFQILAGMGFGSSLNICATVVRVNVQDKDIPIASALAGFAPFFGGSLAASIGQNVFRSALTRKLLQSVSPAEAAAIVKAGATGGVAVVEESMRGVVREAYNYAVKQTFVVPAVVGGLAFLCTLGLKWKNIRKPAKEVLNVVEAGENEEKSG</sequence>
<dbReference type="InterPro" id="IPR020846">
    <property type="entry name" value="MFS_dom"/>
</dbReference>
<dbReference type="GO" id="GO:0022857">
    <property type="term" value="F:transmembrane transporter activity"/>
    <property type="evidence" value="ECO:0007669"/>
    <property type="project" value="InterPro"/>
</dbReference>
<dbReference type="EMBL" id="KZ613947">
    <property type="protein sequence ID" value="PMD38827.1"/>
    <property type="molecule type" value="Genomic_DNA"/>
</dbReference>
<dbReference type="PANTHER" id="PTHR23501">
    <property type="entry name" value="MAJOR FACILITATOR SUPERFAMILY"/>
    <property type="match status" value="1"/>
</dbReference>
<dbReference type="PROSITE" id="PS50850">
    <property type="entry name" value="MFS"/>
    <property type="match status" value="1"/>
</dbReference>
<feature type="transmembrane region" description="Helical" evidence="6">
    <location>
        <begin position="137"/>
        <end position="160"/>
    </location>
</feature>
<feature type="transmembrane region" description="Helical" evidence="6">
    <location>
        <begin position="167"/>
        <end position="184"/>
    </location>
</feature>
<feature type="domain" description="Major facilitator superfamily (MFS) profile" evidence="7">
    <location>
        <begin position="47"/>
        <end position="536"/>
    </location>
</feature>
<feature type="transmembrane region" description="Helical" evidence="6">
    <location>
        <begin position="305"/>
        <end position="324"/>
    </location>
</feature>
<evidence type="ECO:0000256" key="2">
    <source>
        <dbReference type="ARBA" id="ARBA00022692"/>
    </source>
</evidence>
<proteinExistence type="predicted"/>
<keyword evidence="3 6" id="KW-1133">Transmembrane helix</keyword>
<dbReference type="GO" id="GO:0005886">
    <property type="term" value="C:plasma membrane"/>
    <property type="evidence" value="ECO:0007669"/>
    <property type="project" value="TreeGrafter"/>
</dbReference>
<feature type="transmembrane region" description="Helical" evidence="6">
    <location>
        <begin position="514"/>
        <end position="531"/>
    </location>
</feature>
<evidence type="ECO:0000256" key="3">
    <source>
        <dbReference type="ARBA" id="ARBA00022989"/>
    </source>
</evidence>
<gene>
    <name evidence="8" type="ORF">L207DRAFT_430227</name>
</gene>
<dbReference type="Proteomes" id="UP000235786">
    <property type="component" value="Unassembled WGS sequence"/>
</dbReference>
<keyword evidence="2 6" id="KW-0812">Transmembrane</keyword>
<feature type="transmembrane region" description="Helical" evidence="6">
    <location>
        <begin position="112"/>
        <end position="131"/>
    </location>
</feature>
<feature type="transmembrane region" description="Helical" evidence="6">
    <location>
        <begin position="439"/>
        <end position="462"/>
    </location>
</feature>
<dbReference type="PANTHER" id="PTHR23501:SF198">
    <property type="entry name" value="AZOLE RESISTANCE PROTEIN 1-RELATED"/>
    <property type="match status" value="1"/>
</dbReference>
<feature type="transmembrane region" description="Helical" evidence="6">
    <location>
        <begin position="372"/>
        <end position="393"/>
    </location>
</feature>
<evidence type="ECO:0000313" key="8">
    <source>
        <dbReference type="EMBL" id="PMD38827.1"/>
    </source>
</evidence>
<dbReference type="OrthoDB" id="10021397at2759"/>
<dbReference type="Gene3D" id="1.20.1250.20">
    <property type="entry name" value="MFS general substrate transporter like domains"/>
    <property type="match status" value="2"/>
</dbReference>
<comment type="subcellular location">
    <subcellularLocation>
        <location evidence="1">Membrane</location>
        <topology evidence="1">Multi-pass membrane protein</topology>
    </subcellularLocation>
</comment>
<feature type="transmembrane region" description="Helical" evidence="6">
    <location>
        <begin position="243"/>
        <end position="262"/>
    </location>
</feature>
<feature type="region of interest" description="Disordered" evidence="5">
    <location>
        <begin position="1"/>
        <end position="35"/>
    </location>
</feature>
<accession>A0A2J6RK12</accession>
<dbReference type="InterPro" id="IPR036259">
    <property type="entry name" value="MFS_trans_sf"/>
</dbReference>
<organism evidence="8 9">
    <name type="scientific">Hyaloscypha variabilis (strain UAMH 11265 / GT02V1 / F)</name>
    <name type="common">Meliniomyces variabilis</name>
    <dbReference type="NCBI Taxonomy" id="1149755"/>
    <lineage>
        <taxon>Eukaryota</taxon>
        <taxon>Fungi</taxon>
        <taxon>Dikarya</taxon>
        <taxon>Ascomycota</taxon>
        <taxon>Pezizomycotina</taxon>
        <taxon>Leotiomycetes</taxon>
        <taxon>Helotiales</taxon>
        <taxon>Hyaloscyphaceae</taxon>
        <taxon>Hyaloscypha</taxon>
        <taxon>Hyaloscypha variabilis</taxon>
    </lineage>
</organism>
<feature type="transmembrane region" description="Helical" evidence="6">
    <location>
        <begin position="405"/>
        <end position="427"/>
    </location>
</feature>
<reference evidence="8 9" key="1">
    <citation type="submission" date="2016-04" db="EMBL/GenBank/DDBJ databases">
        <title>A degradative enzymes factory behind the ericoid mycorrhizal symbiosis.</title>
        <authorList>
            <consortium name="DOE Joint Genome Institute"/>
            <person name="Martino E."/>
            <person name="Morin E."/>
            <person name="Grelet G."/>
            <person name="Kuo A."/>
            <person name="Kohler A."/>
            <person name="Daghino S."/>
            <person name="Barry K."/>
            <person name="Choi C."/>
            <person name="Cichocki N."/>
            <person name="Clum A."/>
            <person name="Copeland A."/>
            <person name="Hainaut M."/>
            <person name="Haridas S."/>
            <person name="Labutti K."/>
            <person name="Lindquist E."/>
            <person name="Lipzen A."/>
            <person name="Khouja H.-R."/>
            <person name="Murat C."/>
            <person name="Ohm R."/>
            <person name="Olson A."/>
            <person name="Spatafora J."/>
            <person name="Veneault-Fourrey C."/>
            <person name="Henrissat B."/>
            <person name="Grigoriev I."/>
            <person name="Martin F."/>
            <person name="Perotto S."/>
        </authorList>
    </citation>
    <scope>NUCLEOTIDE SEQUENCE [LARGE SCALE GENOMIC DNA]</scope>
    <source>
        <strain evidence="8 9">F</strain>
    </source>
</reference>
<feature type="transmembrane region" description="Helical" evidence="6">
    <location>
        <begin position="42"/>
        <end position="60"/>
    </location>
</feature>
<evidence type="ECO:0000256" key="1">
    <source>
        <dbReference type="ARBA" id="ARBA00004141"/>
    </source>
</evidence>
<evidence type="ECO:0000313" key="9">
    <source>
        <dbReference type="Proteomes" id="UP000235786"/>
    </source>
</evidence>
<evidence type="ECO:0000256" key="6">
    <source>
        <dbReference type="SAM" id="Phobius"/>
    </source>
</evidence>
<dbReference type="SUPFAM" id="SSF103473">
    <property type="entry name" value="MFS general substrate transporter"/>
    <property type="match status" value="1"/>
</dbReference>
<evidence type="ECO:0000259" key="7">
    <source>
        <dbReference type="PROSITE" id="PS50850"/>
    </source>
</evidence>
<name>A0A2J6RK12_HYAVF</name>
<evidence type="ECO:0000256" key="4">
    <source>
        <dbReference type="ARBA" id="ARBA00023136"/>
    </source>
</evidence>
<feature type="transmembrane region" description="Helical" evidence="6">
    <location>
        <begin position="274"/>
        <end position="293"/>
    </location>
</feature>
<dbReference type="InterPro" id="IPR011701">
    <property type="entry name" value="MFS"/>
</dbReference>